<dbReference type="SMART" id="SM01390">
    <property type="entry name" value="Ribosomal_S4"/>
    <property type="match status" value="1"/>
</dbReference>
<evidence type="ECO:0000256" key="3">
    <source>
        <dbReference type="ARBA" id="ARBA00022517"/>
    </source>
</evidence>
<keyword evidence="5 10" id="KW-0694">RNA-binding</keyword>
<keyword evidence="14" id="KW-1185">Reference proteome</keyword>
<comment type="similarity">
    <text evidence="2">Belongs to the universal ribosomal protein uS4 family.</text>
</comment>
<dbReference type="InterPro" id="IPR002942">
    <property type="entry name" value="S4_RNA-bd"/>
</dbReference>
<feature type="domain" description="Small ribosomal subunit protein uS4 N-terminal" evidence="12">
    <location>
        <begin position="3"/>
        <end position="112"/>
    </location>
</feature>
<sequence>MRKLRHHEQRLLRHVDFSTYASEAGSKQGHSHREAAVLRRFHITNRNDYTRYNRVVGLVTKLSSMLRDLDRDSPARVEMTNALLDKLYAMGILTTRKSLVQCAKLSTASFVRRRLAVVMVRLKMAENLREATEFIEQGHVRIGPTVVSEPAYHVSRNEEDFVTWRDDSKIRRKVAKYNDRLDDAELL</sequence>
<reference evidence="13" key="1">
    <citation type="submission" date="2020-10" db="EMBL/GenBank/DDBJ databases">
        <title>Unveiling of a novel bifunctional photoreceptor, Dualchrome1, isolated from a cosmopolitan green alga.</title>
        <authorList>
            <person name="Suzuki S."/>
            <person name="Kawachi M."/>
        </authorList>
    </citation>
    <scope>NUCLEOTIDE SEQUENCE</scope>
    <source>
        <strain evidence="13">NIES 2893</strain>
    </source>
</reference>
<dbReference type="OrthoDB" id="10248812at2759"/>
<comment type="caution">
    <text evidence="13">The sequence shown here is derived from an EMBL/GenBank/DDBJ whole genome shotgun (WGS) entry which is preliminary data.</text>
</comment>
<dbReference type="SMART" id="SM00363">
    <property type="entry name" value="S4"/>
    <property type="match status" value="1"/>
</dbReference>
<evidence type="ECO:0000256" key="10">
    <source>
        <dbReference type="PROSITE-ProRule" id="PRU00182"/>
    </source>
</evidence>
<dbReference type="GO" id="GO:0042274">
    <property type="term" value="P:ribosomal small subunit biogenesis"/>
    <property type="evidence" value="ECO:0007669"/>
    <property type="project" value="TreeGrafter"/>
</dbReference>
<dbReference type="GO" id="GO:0032040">
    <property type="term" value="C:small-subunit processome"/>
    <property type="evidence" value="ECO:0007669"/>
    <property type="project" value="TreeGrafter"/>
</dbReference>
<evidence type="ECO:0000256" key="9">
    <source>
        <dbReference type="ARBA" id="ARBA00072223"/>
    </source>
</evidence>
<keyword evidence="4" id="KW-0699">rRNA-binding</keyword>
<comment type="subcellular location">
    <subcellularLocation>
        <location evidence="1">Nucleus</location>
        <location evidence="1">Nucleolus</location>
    </subcellularLocation>
</comment>
<accession>A0A830I1K9</accession>
<evidence type="ECO:0000256" key="6">
    <source>
        <dbReference type="ARBA" id="ARBA00023242"/>
    </source>
</evidence>
<evidence type="ECO:0000313" key="14">
    <source>
        <dbReference type="Proteomes" id="UP000660262"/>
    </source>
</evidence>
<evidence type="ECO:0000259" key="11">
    <source>
        <dbReference type="SMART" id="SM00363"/>
    </source>
</evidence>
<dbReference type="Gene3D" id="3.10.290.10">
    <property type="entry name" value="RNA-binding S4 domain"/>
    <property type="match status" value="1"/>
</dbReference>
<evidence type="ECO:0000256" key="5">
    <source>
        <dbReference type="ARBA" id="ARBA00022884"/>
    </source>
</evidence>
<dbReference type="AlphaFoldDB" id="A0A830I1K9"/>
<protein>
    <recommendedName>
        <fullName evidence="8">U3 small nucleolar ribonucleoprotein protein IMP3</fullName>
    </recommendedName>
    <alternativeName>
        <fullName evidence="9">U3 small nucleolar ribonucleoprotein protein imp3</fullName>
    </alternativeName>
</protein>
<evidence type="ECO:0000313" key="13">
    <source>
        <dbReference type="EMBL" id="GHP11950.1"/>
    </source>
</evidence>
<dbReference type="CDD" id="cd00165">
    <property type="entry name" value="S4"/>
    <property type="match status" value="1"/>
</dbReference>
<name>A0A830I1K9_9CHLO</name>
<keyword evidence="6" id="KW-0539">Nucleus</keyword>
<dbReference type="GO" id="GO:0030515">
    <property type="term" value="F:snoRNA binding"/>
    <property type="evidence" value="ECO:0007669"/>
    <property type="project" value="TreeGrafter"/>
</dbReference>
<evidence type="ECO:0000256" key="2">
    <source>
        <dbReference type="ARBA" id="ARBA00007465"/>
    </source>
</evidence>
<evidence type="ECO:0000259" key="12">
    <source>
        <dbReference type="SMART" id="SM01390"/>
    </source>
</evidence>
<dbReference type="InterPro" id="IPR001912">
    <property type="entry name" value="Ribosomal_uS4_N"/>
</dbReference>
<dbReference type="PROSITE" id="PS50889">
    <property type="entry name" value="S4"/>
    <property type="match status" value="1"/>
</dbReference>
<gene>
    <name evidence="13" type="ORF">PPROV_001067700</name>
</gene>
<keyword evidence="3" id="KW-0690">Ribosome biogenesis</keyword>
<dbReference type="EMBL" id="BNJQ01000037">
    <property type="protein sequence ID" value="GHP11950.1"/>
    <property type="molecule type" value="Genomic_DNA"/>
</dbReference>
<proteinExistence type="inferred from homology"/>
<dbReference type="Proteomes" id="UP000660262">
    <property type="component" value="Unassembled WGS sequence"/>
</dbReference>
<dbReference type="InterPro" id="IPR022801">
    <property type="entry name" value="Ribosomal_uS4"/>
</dbReference>
<dbReference type="PANTHER" id="PTHR11831:SF1">
    <property type="entry name" value="U3 SMALL NUCLEOLAR RIBONUCLEOPROTEIN PROTEIN IMP3"/>
    <property type="match status" value="1"/>
</dbReference>
<evidence type="ECO:0000256" key="7">
    <source>
        <dbReference type="ARBA" id="ARBA00023274"/>
    </source>
</evidence>
<organism evidence="13 14">
    <name type="scientific">Pycnococcus provasolii</name>
    <dbReference type="NCBI Taxonomy" id="41880"/>
    <lineage>
        <taxon>Eukaryota</taxon>
        <taxon>Viridiplantae</taxon>
        <taxon>Chlorophyta</taxon>
        <taxon>Pseudoscourfieldiophyceae</taxon>
        <taxon>Pseudoscourfieldiales</taxon>
        <taxon>Pycnococcaceae</taxon>
        <taxon>Pycnococcus</taxon>
    </lineage>
</organism>
<dbReference type="PANTHER" id="PTHR11831">
    <property type="entry name" value="30S 40S RIBOSOMAL PROTEIN"/>
    <property type="match status" value="1"/>
</dbReference>
<dbReference type="SUPFAM" id="SSF55174">
    <property type="entry name" value="Alpha-L RNA-binding motif"/>
    <property type="match status" value="1"/>
</dbReference>
<evidence type="ECO:0000256" key="4">
    <source>
        <dbReference type="ARBA" id="ARBA00022730"/>
    </source>
</evidence>
<dbReference type="GO" id="GO:0019843">
    <property type="term" value="F:rRNA binding"/>
    <property type="evidence" value="ECO:0007669"/>
    <property type="project" value="UniProtKB-KW"/>
</dbReference>
<dbReference type="InterPro" id="IPR036986">
    <property type="entry name" value="S4_RNA-bd_sf"/>
</dbReference>
<dbReference type="FunFam" id="3.10.290.10:FF:000006">
    <property type="entry name" value="U3 small nucleolar ribonucleoprotein IMP3"/>
    <property type="match status" value="1"/>
</dbReference>
<evidence type="ECO:0000256" key="1">
    <source>
        <dbReference type="ARBA" id="ARBA00004604"/>
    </source>
</evidence>
<dbReference type="GO" id="GO:0006364">
    <property type="term" value="P:rRNA processing"/>
    <property type="evidence" value="ECO:0007669"/>
    <property type="project" value="TreeGrafter"/>
</dbReference>
<dbReference type="Pfam" id="PF00163">
    <property type="entry name" value="Ribosomal_S4"/>
    <property type="match status" value="1"/>
</dbReference>
<dbReference type="Pfam" id="PF01479">
    <property type="entry name" value="S4"/>
    <property type="match status" value="1"/>
</dbReference>
<keyword evidence="7" id="KW-0687">Ribonucleoprotein</keyword>
<evidence type="ECO:0000256" key="8">
    <source>
        <dbReference type="ARBA" id="ARBA00069727"/>
    </source>
</evidence>
<dbReference type="GO" id="GO:0034457">
    <property type="term" value="C:Mpp10 complex"/>
    <property type="evidence" value="ECO:0007669"/>
    <property type="project" value="TreeGrafter"/>
</dbReference>
<feature type="domain" description="RNA-binding S4" evidence="11">
    <location>
        <begin position="113"/>
        <end position="178"/>
    </location>
</feature>